<evidence type="ECO:0000256" key="1">
    <source>
        <dbReference type="SAM" id="Phobius"/>
    </source>
</evidence>
<dbReference type="PANTHER" id="PTHR38483:SF1">
    <property type="entry name" value="ION TRANSPORT DOMAIN-CONTAINING PROTEIN"/>
    <property type="match status" value="1"/>
</dbReference>
<keyword evidence="1" id="KW-1133">Transmembrane helix</keyword>
<gene>
    <name evidence="2" type="ORF">PCAR00345_LOCUS8764</name>
</gene>
<evidence type="ECO:0008006" key="3">
    <source>
        <dbReference type="Google" id="ProtNLM"/>
    </source>
</evidence>
<dbReference type="AlphaFoldDB" id="A0A7S4B739"/>
<feature type="transmembrane region" description="Helical" evidence="1">
    <location>
        <begin position="74"/>
        <end position="93"/>
    </location>
</feature>
<organism evidence="2">
    <name type="scientific">Chrysotila carterae</name>
    <name type="common">Marine alga</name>
    <name type="synonym">Syracosphaera carterae</name>
    <dbReference type="NCBI Taxonomy" id="13221"/>
    <lineage>
        <taxon>Eukaryota</taxon>
        <taxon>Haptista</taxon>
        <taxon>Haptophyta</taxon>
        <taxon>Prymnesiophyceae</taxon>
        <taxon>Isochrysidales</taxon>
        <taxon>Isochrysidaceae</taxon>
        <taxon>Chrysotila</taxon>
    </lineage>
</organism>
<evidence type="ECO:0000313" key="2">
    <source>
        <dbReference type="EMBL" id="CAE0756170.1"/>
    </source>
</evidence>
<name>A0A7S4B739_CHRCT</name>
<keyword evidence="1" id="KW-0472">Membrane</keyword>
<dbReference type="EMBL" id="HBIZ01014336">
    <property type="protein sequence ID" value="CAE0756170.1"/>
    <property type="molecule type" value="Transcribed_RNA"/>
</dbReference>
<sequence>MKPMLPSSGRRTRASVGIDAHAVSRDEYVQTLAKRVLYSRAYTCFYMSVIAAGFVEVAWILLQQGGIGTLPKETMFTVVETYVTLGLVFEICIRASVQWRRFFQSVRTLFHIRSTECV</sequence>
<reference evidence="2" key="1">
    <citation type="submission" date="2021-01" db="EMBL/GenBank/DDBJ databases">
        <authorList>
            <person name="Corre E."/>
            <person name="Pelletier E."/>
            <person name="Niang G."/>
            <person name="Scheremetjew M."/>
            <person name="Finn R."/>
            <person name="Kale V."/>
            <person name="Holt S."/>
            <person name="Cochrane G."/>
            <person name="Meng A."/>
            <person name="Brown T."/>
            <person name="Cohen L."/>
        </authorList>
    </citation>
    <scope>NUCLEOTIDE SEQUENCE</scope>
    <source>
        <strain evidence="2">CCMP645</strain>
    </source>
</reference>
<dbReference type="PANTHER" id="PTHR38483">
    <property type="entry name" value="CHROMOSOME 1, WHOLE GENOME SHOTGUN SEQUENCE"/>
    <property type="match status" value="1"/>
</dbReference>
<feature type="transmembrane region" description="Helical" evidence="1">
    <location>
        <begin position="44"/>
        <end position="62"/>
    </location>
</feature>
<keyword evidence="1" id="KW-0812">Transmembrane</keyword>
<proteinExistence type="predicted"/>
<accession>A0A7S4B739</accession>
<protein>
    <recommendedName>
        <fullName evidence="3">Ion transport domain-containing protein</fullName>
    </recommendedName>
</protein>